<accession>A0AAW9Q1C0</accession>
<evidence type="ECO:0000256" key="1">
    <source>
        <dbReference type="SAM" id="SignalP"/>
    </source>
</evidence>
<gene>
    <name evidence="2" type="ORF">V4F39_02435</name>
</gene>
<organism evidence="2 3">
    <name type="scientific">Aquincola agrisoli</name>
    <dbReference type="NCBI Taxonomy" id="3119538"/>
    <lineage>
        <taxon>Bacteria</taxon>
        <taxon>Pseudomonadati</taxon>
        <taxon>Pseudomonadota</taxon>
        <taxon>Betaproteobacteria</taxon>
        <taxon>Burkholderiales</taxon>
        <taxon>Sphaerotilaceae</taxon>
        <taxon>Aquincola</taxon>
    </lineage>
</organism>
<evidence type="ECO:0000313" key="3">
    <source>
        <dbReference type="Proteomes" id="UP001336250"/>
    </source>
</evidence>
<proteinExistence type="predicted"/>
<dbReference type="EMBL" id="JAZIBG010000009">
    <property type="protein sequence ID" value="MEF7612751.1"/>
    <property type="molecule type" value="Genomic_DNA"/>
</dbReference>
<feature type="chain" id="PRO_5043533028" description="Carboxypeptidase regulatory-like domain-containing protein" evidence="1">
    <location>
        <begin position="18"/>
        <end position="706"/>
    </location>
</feature>
<dbReference type="PROSITE" id="PS51257">
    <property type="entry name" value="PROKAR_LIPOPROTEIN"/>
    <property type="match status" value="1"/>
</dbReference>
<evidence type="ECO:0000313" key="2">
    <source>
        <dbReference type="EMBL" id="MEF7612751.1"/>
    </source>
</evidence>
<name>A0AAW9Q1C0_9BURK</name>
<keyword evidence="1" id="KW-0732">Signal</keyword>
<comment type="caution">
    <text evidence="2">The sequence shown here is derived from an EMBL/GenBank/DDBJ whole genome shotgun (WGS) entry which is preliminary data.</text>
</comment>
<feature type="signal peptide" evidence="1">
    <location>
        <begin position="1"/>
        <end position="17"/>
    </location>
</feature>
<dbReference type="Proteomes" id="UP001336250">
    <property type="component" value="Unassembled WGS sequence"/>
</dbReference>
<keyword evidence="3" id="KW-1185">Reference proteome</keyword>
<reference evidence="2 3" key="1">
    <citation type="submission" date="2024-02" db="EMBL/GenBank/DDBJ databases">
        <title>Genome sequence of Aquincola sp. MAHUQ-54.</title>
        <authorList>
            <person name="Huq M.A."/>
        </authorList>
    </citation>
    <scope>NUCLEOTIDE SEQUENCE [LARGE SCALE GENOMIC DNA]</scope>
    <source>
        <strain evidence="2 3">MAHUQ-54</strain>
    </source>
</reference>
<dbReference type="AlphaFoldDB" id="A0AAW9Q1C0"/>
<protein>
    <recommendedName>
        <fullName evidence="4">Carboxypeptidase regulatory-like domain-containing protein</fullName>
    </recommendedName>
</protein>
<sequence>MRTFWHAAWWAACIALAACGGGDGRGEDAIATPEPSSRCEGCQRGRLTGTVSIGLPLAGAQVVVRDAAGGQAAGATDDAGRYDIDVSALEGTLVVQALGSAGGQAQLLHGTALRSEVGVAVVNVTPLTEMVLAQALGGHPADLLQAGRAEFLRIDGGLPEAHRRVAQAVGGVLEAAGVPAGADLRTSPMERLPALARALALLDVARAEGGHAVRHLAMAPGDALALRFAGAGEPATLPPPGPGLFTVLDAARSALPGLQQRLDALAALYATGVPPASALEDFVAPSLHHAGLDAQGFLAQVLRRQDAVARGGFSLQGVRFDELRLRGVGDGGQRLYVSWRVVPRPPHAPYDETMWFSQADGRWRMLGDGLAARVRVRNAALLGPRARSEGAVRSLAGVACHEAAGGVAGAARERCSIEGGLGDVPAGGWLDLGEVGDPRFGVRTLYWSDAASPLQRLADHRQRSRLLGEPSAQVVNHLLFELDALQVDPRAVRAVVTGPGLPATGLALYPPKHEAASLPFAHWTLDPEGLQDWHAVRLPDAGPPGSGAPYRFLLLDAAGAAVQAVEASLPSAPLDEASLFAQRDRLFAQWDLAAQPLAQPTLARLLASDSAEGDALAVSQPWRAPAGHGVRSLHVDLEWHRAALPPDAAPRQTLRQRWAVDGGDRLLQAALPAREGHRTVWLNVVLSAGDALGNRYLHHVSPDNPH</sequence>
<evidence type="ECO:0008006" key="4">
    <source>
        <dbReference type="Google" id="ProtNLM"/>
    </source>
</evidence>